<dbReference type="Proteomes" id="UP000593626">
    <property type="component" value="Chromosome"/>
</dbReference>
<dbReference type="InterPro" id="IPR051908">
    <property type="entry name" value="Ribosomal_N-acetyltransferase"/>
</dbReference>
<organism evidence="2 3">
    <name type="scientific">Mangrovibacillus cuniculi</name>
    <dbReference type="NCBI Taxonomy" id="2593652"/>
    <lineage>
        <taxon>Bacteria</taxon>
        <taxon>Bacillati</taxon>
        <taxon>Bacillota</taxon>
        <taxon>Bacilli</taxon>
        <taxon>Bacillales</taxon>
        <taxon>Bacillaceae</taxon>
        <taxon>Mangrovibacillus</taxon>
    </lineage>
</organism>
<dbReference type="EMBL" id="CP049742">
    <property type="protein sequence ID" value="QPC48296.1"/>
    <property type="molecule type" value="Genomic_DNA"/>
</dbReference>
<accession>A0A7S8CE86</accession>
<protein>
    <submittedName>
        <fullName evidence="2">GNAT family N-acetyltransferase</fullName>
    </submittedName>
</protein>
<evidence type="ECO:0000313" key="2">
    <source>
        <dbReference type="EMBL" id="QPC48296.1"/>
    </source>
</evidence>
<keyword evidence="2" id="KW-0808">Transferase</keyword>
<dbReference type="GO" id="GO:0008999">
    <property type="term" value="F:protein-N-terminal-alanine acetyltransferase activity"/>
    <property type="evidence" value="ECO:0007669"/>
    <property type="project" value="TreeGrafter"/>
</dbReference>
<dbReference type="AlphaFoldDB" id="A0A7S8CE86"/>
<dbReference type="GO" id="GO:1990189">
    <property type="term" value="F:protein N-terminal-serine acetyltransferase activity"/>
    <property type="evidence" value="ECO:0007669"/>
    <property type="project" value="TreeGrafter"/>
</dbReference>
<proteinExistence type="predicted"/>
<sequence length="176" mass="20515">MLQIKIDDELSLRILEERHAEDLFAAVDNCRTYLREWLPWVDATRTVRDSKDYIKFGLKKFADGQGPEFGIWYKGELAGVIGLHYIHWQNKKSSIGYWLSEKFQGKGIMSRANEAMLSYIFEELDLNRVEIRVATENKKSEAIPERLGFELEGIARKSEIIYGRTVDHKVFAKVRD</sequence>
<dbReference type="PANTHER" id="PTHR43441">
    <property type="entry name" value="RIBOSOMAL-PROTEIN-SERINE ACETYLTRANSFERASE"/>
    <property type="match status" value="1"/>
</dbReference>
<dbReference type="Pfam" id="PF13302">
    <property type="entry name" value="Acetyltransf_3"/>
    <property type="match status" value="1"/>
</dbReference>
<reference evidence="2 3" key="1">
    <citation type="submission" date="2019-07" db="EMBL/GenBank/DDBJ databases">
        <title>Genome sequence of 2 isolates from Red Sea Mangroves.</title>
        <authorList>
            <person name="Sefrji F."/>
            <person name="Michoud G."/>
            <person name="Merlino G."/>
            <person name="Daffonchio D."/>
        </authorList>
    </citation>
    <scope>NUCLEOTIDE SEQUENCE [LARGE SCALE GENOMIC DNA]</scope>
    <source>
        <strain evidence="2 3">R1DC41</strain>
    </source>
</reference>
<dbReference type="PROSITE" id="PS51186">
    <property type="entry name" value="GNAT"/>
    <property type="match status" value="1"/>
</dbReference>
<dbReference type="GO" id="GO:0005737">
    <property type="term" value="C:cytoplasm"/>
    <property type="evidence" value="ECO:0007669"/>
    <property type="project" value="TreeGrafter"/>
</dbReference>
<dbReference type="Gene3D" id="3.40.630.30">
    <property type="match status" value="1"/>
</dbReference>
<evidence type="ECO:0000259" key="1">
    <source>
        <dbReference type="PROSITE" id="PS51186"/>
    </source>
</evidence>
<dbReference type="SUPFAM" id="SSF55729">
    <property type="entry name" value="Acyl-CoA N-acyltransferases (Nat)"/>
    <property type="match status" value="1"/>
</dbReference>
<dbReference type="PANTHER" id="PTHR43441:SF12">
    <property type="entry name" value="RIBOSOMAL N-ACETYLTRANSFERASE YDAF-RELATED"/>
    <property type="match status" value="1"/>
</dbReference>
<dbReference type="InterPro" id="IPR000182">
    <property type="entry name" value="GNAT_dom"/>
</dbReference>
<keyword evidence="3" id="KW-1185">Reference proteome</keyword>
<dbReference type="KEGG" id="mcui:G8O30_00215"/>
<name>A0A7S8CE86_9BACI</name>
<dbReference type="InterPro" id="IPR016181">
    <property type="entry name" value="Acyl_CoA_acyltransferase"/>
</dbReference>
<evidence type="ECO:0000313" key="3">
    <source>
        <dbReference type="Proteomes" id="UP000593626"/>
    </source>
</evidence>
<feature type="domain" description="N-acetyltransferase" evidence="1">
    <location>
        <begin position="10"/>
        <end position="167"/>
    </location>
</feature>
<gene>
    <name evidence="2" type="ORF">G8O30_00215</name>
</gene>